<evidence type="ECO:0000313" key="2">
    <source>
        <dbReference type="Proteomes" id="UP000051952"/>
    </source>
</evidence>
<reference evidence="2" key="1">
    <citation type="submission" date="2015-09" db="EMBL/GenBank/DDBJ databases">
        <authorList>
            <consortium name="Pathogen Informatics"/>
        </authorList>
    </citation>
    <scope>NUCLEOTIDE SEQUENCE [LARGE SCALE GENOMIC DNA]</scope>
    <source>
        <strain evidence="2">Lake Konstanz</strain>
    </source>
</reference>
<accession>A0A0S4J9D3</accession>
<gene>
    <name evidence="1" type="ORF">BSAL_94480</name>
</gene>
<evidence type="ECO:0000313" key="1">
    <source>
        <dbReference type="EMBL" id="CUG86734.1"/>
    </source>
</evidence>
<dbReference type="VEuPathDB" id="TriTrypDB:BSAL_94480"/>
<keyword evidence="2" id="KW-1185">Reference proteome</keyword>
<dbReference type="Proteomes" id="UP000051952">
    <property type="component" value="Unassembled WGS sequence"/>
</dbReference>
<dbReference type="EMBL" id="CYKH01001376">
    <property type="protein sequence ID" value="CUG86734.1"/>
    <property type="molecule type" value="Genomic_DNA"/>
</dbReference>
<organism evidence="1 2">
    <name type="scientific">Bodo saltans</name>
    <name type="common">Flagellated protozoan</name>
    <dbReference type="NCBI Taxonomy" id="75058"/>
    <lineage>
        <taxon>Eukaryota</taxon>
        <taxon>Discoba</taxon>
        <taxon>Euglenozoa</taxon>
        <taxon>Kinetoplastea</taxon>
        <taxon>Metakinetoplastina</taxon>
        <taxon>Eubodonida</taxon>
        <taxon>Bodonidae</taxon>
        <taxon>Bodo</taxon>
    </lineage>
</organism>
<proteinExistence type="predicted"/>
<name>A0A0S4J9D3_BODSA</name>
<sequence length="13" mass="1595">MSTNRWKTIKSSR</sequence>
<protein>
    <submittedName>
        <fullName evidence="1">Uncharacterized protein</fullName>
    </submittedName>
</protein>